<protein>
    <recommendedName>
        <fullName evidence="4">Carboxypeptidase regulatory-like domain-containing protein</fullName>
    </recommendedName>
</protein>
<evidence type="ECO:0000313" key="2">
    <source>
        <dbReference type="EMBL" id="MBW7467402.1"/>
    </source>
</evidence>
<feature type="signal peptide" evidence="1">
    <location>
        <begin position="1"/>
        <end position="22"/>
    </location>
</feature>
<comment type="caution">
    <text evidence="2">The sequence shown here is derived from an EMBL/GenBank/DDBJ whole genome shotgun (WGS) entry which is preliminary data.</text>
</comment>
<evidence type="ECO:0008006" key="4">
    <source>
        <dbReference type="Google" id="ProtNLM"/>
    </source>
</evidence>
<sequence length="241" mass="26699">MKSKLSYSLLLLLIVLCGCKQHEEDFISKYCPGSCTVIKGQLTTDDGTTPLPGVQLLAQWRLDGTLGFGGTVRKKAVATTDANGNYELRLLLRDDELNNDLGRRGYLIVDATINTSQFLTCYGDTYLQHYFNLSRDTTITLDYTLPQKAFIEVEANNLQAIGSNDIFLSQAFFKSGEKGDDSCSQGISWSNQSNTQTSTIPVAANQTVVLRTTRRDNQVESVSEQTFRLLPGQRTSVQIAF</sequence>
<evidence type="ECO:0000256" key="1">
    <source>
        <dbReference type="SAM" id="SignalP"/>
    </source>
</evidence>
<gene>
    <name evidence="2" type="ORF">K0O23_09995</name>
</gene>
<name>A0ABS7CU90_9BACT</name>
<accession>A0ABS7CU90</accession>
<dbReference type="EMBL" id="JAHYXK010000007">
    <property type="protein sequence ID" value="MBW7467402.1"/>
    <property type="molecule type" value="Genomic_DNA"/>
</dbReference>
<keyword evidence="3" id="KW-1185">Reference proteome</keyword>
<proteinExistence type="predicted"/>
<feature type="chain" id="PRO_5047369815" description="Carboxypeptidase regulatory-like domain-containing protein" evidence="1">
    <location>
        <begin position="23"/>
        <end position="241"/>
    </location>
</feature>
<evidence type="ECO:0000313" key="3">
    <source>
        <dbReference type="Proteomes" id="UP000813018"/>
    </source>
</evidence>
<keyword evidence="1" id="KW-0732">Signal</keyword>
<organism evidence="2 3">
    <name type="scientific">Pontibacter aydingkolensis</name>
    <dbReference type="NCBI Taxonomy" id="1911536"/>
    <lineage>
        <taxon>Bacteria</taxon>
        <taxon>Pseudomonadati</taxon>
        <taxon>Bacteroidota</taxon>
        <taxon>Cytophagia</taxon>
        <taxon>Cytophagales</taxon>
        <taxon>Hymenobacteraceae</taxon>
        <taxon>Pontibacter</taxon>
    </lineage>
</organism>
<reference evidence="2 3" key="1">
    <citation type="journal article" date="2016" name="Int. J. Syst. Evol. Microbiol.">
        <title>Pontibacter aydingkolensis sp. nov., isolated from soil of a salt lake.</title>
        <authorList>
            <person name="Osman G."/>
            <person name="Zhang T."/>
            <person name="Lou K."/>
            <person name="Gao Y."/>
            <person name="Chang W."/>
            <person name="Lin Q."/>
            <person name="Yang H.M."/>
            <person name="Huo X.D."/>
            <person name="Wang N."/>
        </authorList>
    </citation>
    <scope>NUCLEOTIDE SEQUENCE [LARGE SCALE GENOMIC DNA]</scope>
    <source>
        <strain evidence="2 3">KACC 19255</strain>
    </source>
</reference>
<dbReference type="PROSITE" id="PS51257">
    <property type="entry name" value="PROKAR_LIPOPROTEIN"/>
    <property type="match status" value="1"/>
</dbReference>
<dbReference type="Proteomes" id="UP000813018">
    <property type="component" value="Unassembled WGS sequence"/>
</dbReference>
<dbReference type="RefSeq" id="WP_219877288.1">
    <property type="nucleotide sequence ID" value="NZ_JAHYXK010000007.1"/>
</dbReference>